<evidence type="ECO:0000256" key="1">
    <source>
        <dbReference type="SAM" id="MobiDB-lite"/>
    </source>
</evidence>
<proteinExistence type="predicted"/>
<evidence type="ECO:0000313" key="2">
    <source>
        <dbReference type="EMBL" id="MFC1433973.1"/>
    </source>
</evidence>
<dbReference type="RefSeq" id="WP_380556227.1">
    <property type="nucleotide sequence ID" value="NZ_JBHEZY010000011.1"/>
</dbReference>
<reference evidence="2 3" key="1">
    <citation type="submission" date="2024-09" db="EMBL/GenBank/DDBJ databases">
        <authorList>
            <person name="Lee S.D."/>
        </authorList>
    </citation>
    <scope>NUCLEOTIDE SEQUENCE [LARGE SCALE GENOMIC DNA]</scope>
    <source>
        <strain evidence="2 3">N1-3</strain>
    </source>
</reference>
<dbReference type="InterPro" id="IPR029063">
    <property type="entry name" value="SAM-dependent_MTases_sf"/>
</dbReference>
<name>A0ABV6X6R4_9ACTN</name>
<evidence type="ECO:0000313" key="3">
    <source>
        <dbReference type="Proteomes" id="UP001592530"/>
    </source>
</evidence>
<dbReference type="EMBL" id="JBHEZY010000011">
    <property type="protein sequence ID" value="MFC1433973.1"/>
    <property type="molecule type" value="Genomic_DNA"/>
</dbReference>
<comment type="caution">
    <text evidence="2">The sequence shown here is derived from an EMBL/GenBank/DDBJ whole genome shotgun (WGS) entry which is preliminary data.</text>
</comment>
<sequence>MSGRAHRLGSGNVVSLEIDAAVAAQARTSLRTVGLHPEVIRANGELGRRRDAPYDRVIVTAVTGARLRDGRSRANGGRGVGPGQARPPVHFWRPVSGPGRRRCRAGLRRTVPCAGS</sequence>
<dbReference type="Pfam" id="PF01135">
    <property type="entry name" value="PCMT"/>
    <property type="match status" value="1"/>
</dbReference>
<gene>
    <name evidence="2" type="ORF">ACEZDB_25300</name>
</gene>
<evidence type="ECO:0008006" key="4">
    <source>
        <dbReference type="Google" id="ProtNLM"/>
    </source>
</evidence>
<accession>A0ABV6X6R4</accession>
<feature type="region of interest" description="Disordered" evidence="1">
    <location>
        <begin position="69"/>
        <end position="98"/>
    </location>
</feature>
<dbReference type="Proteomes" id="UP001592530">
    <property type="component" value="Unassembled WGS sequence"/>
</dbReference>
<dbReference type="Gene3D" id="3.40.50.150">
    <property type="entry name" value="Vaccinia Virus protein VP39"/>
    <property type="match status" value="1"/>
</dbReference>
<dbReference type="SUPFAM" id="SSF53335">
    <property type="entry name" value="S-adenosyl-L-methionine-dependent methyltransferases"/>
    <property type="match status" value="1"/>
</dbReference>
<protein>
    <recommendedName>
        <fullName evidence="4">L-isoaspartyl protein carboxyl methyltransferase</fullName>
    </recommendedName>
</protein>
<organism evidence="2 3">
    <name type="scientific">Streptacidiphilus alkalitolerans</name>
    <dbReference type="NCBI Taxonomy" id="3342712"/>
    <lineage>
        <taxon>Bacteria</taxon>
        <taxon>Bacillati</taxon>
        <taxon>Actinomycetota</taxon>
        <taxon>Actinomycetes</taxon>
        <taxon>Kitasatosporales</taxon>
        <taxon>Streptomycetaceae</taxon>
        <taxon>Streptacidiphilus</taxon>
    </lineage>
</organism>